<dbReference type="PANTHER" id="PTHR47053">
    <property type="entry name" value="MUREIN DD-ENDOPEPTIDASE MEPH-RELATED"/>
    <property type="match status" value="1"/>
</dbReference>
<proteinExistence type="inferred from homology"/>
<dbReference type="GO" id="GO:0006508">
    <property type="term" value="P:proteolysis"/>
    <property type="evidence" value="ECO:0007669"/>
    <property type="project" value="UniProtKB-KW"/>
</dbReference>
<dbReference type="Gene3D" id="3.90.1720.10">
    <property type="entry name" value="endopeptidase domain like (from Nostoc punctiforme)"/>
    <property type="match status" value="1"/>
</dbReference>
<comment type="similarity">
    <text evidence="1">Belongs to the peptidase C40 family.</text>
</comment>
<dbReference type="InterPro" id="IPR000064">
    <property type="entry name" value="NLP_P60_dom"/>
</dbReference>
<dbReference type="STRING" id="709015.GCA_000472485_02725"/>
<evidence type="ECO:0000259" key="6">
    <source>
        <dbReference type="PROSITE" id="PS51935"/>
    </source>
</evidence>
<name>A0A1X9YY93_9BACT</name>
<evidence type="ECO:0000256" key="1">
    <source>
        <dbReference type="ARBA" id="ARBA00007074"/>
    </source>
</evidence>
<evidence type="ECO:0000256" key="4">
    <source>
        <dbReference type="ARBA" id="ARBA00022807"/>
    </source>
</evidence>
<keyword evidence="4" id="KW-0788">Thiol protease</keyword>
<gene>
    <name evidence="7" type="ORF">CA264_13430</name>
</gene>
<dbReference type="PROSITE" id="PS51935">
    <property type="entry name" value="NLPC_P60"/>
    <property type="match status" value="1"/>
</dbReference>
<dbReference type="EMBL" id="CP021235">
    <property type="protein sequence ID" value="ARS37858.1"/>
    <property type="molecule type" value="Genomic_DNA"/>
</dbReference>
<sequence>MASCQSSQVVFSKRGEEYKSAREIAAEKRAARKSGKSRERIASTSKDRTSRTRVRNLDKDVATVIQTARSYTGVPYRWGGTTRVGMDCSGLLCTSFQSIDATLPRTSEEQSRYGDEVKPKDLREGDLVFFGENKRNITHVGMVTEVVSREEVRFIHASTSLGVMENNLYSDYYKKLFIKAVRPPVF</sequence>
<protein>
    <recommendedName>
        <fullName evidence="6">NlpC/P60 domain-containing protein</fullName>
    </recommendedName>
</protein>
<dbReference type="InterPro" id="IPR051202">
    <property type="entry name" value="Peptidase_C40"/>
</dbReference>
<dbReference type="KEGG" id="pact:CA264_13430"/>
<evidence type="ECO:0000313" key="8">
    <source>
        <dbReference type="Proteomes" id="UP000266292"/>
    </source>
</evidence>
<feature type="region of interest" description="Disordered" evidence="5">
    <location>
        <begin position="27"/>
        <end position="52"/>
    </location>
</feature>
<keyword evidence="3" id="KW-0378">Hydrolase</keyword>
<keyword evidence="2" id="KW-0645">Protease</keyword>
<evidence type="ECO:0000256" key="5">
    <source>
        <dbReference type="SAM" id="MobiDB-lite"/>
    </source>
</evidence>
<feature type="domain" description="NlpC/P60" evidence="6">
    <location>
        <begin position="58"/>
        <end position="184"/>
    </location>
</feature>
<evidence type="ECO:0000313" key="7">
    <source>
        <dbReference type="EMBL" id="ARS37858.1"/>
    </source>
</evidence>
<organism evidence="7 8">
    <name type="scientific">Pontibacter actiniarum</name>
    <dbReference type="NCBI Taxonomy" id="323450"/>
    <lineage>
        <taxon>Bacteria</taxon>
        <taxon>Pseudomonadati</taxon>
        <taxon>Bacteroidota</taxon>
        <taxon>Cytophagia</taxon>
        <taxon>Cytophagales</taxon>
        <taxon>Hymenobacteraceae</taxon>
        <taxon>Pontibacter</taxon>
    </lineage>
</organism>
<reference evidence="8" key="1">
    <citation type="submission" date="2017-05" db="EMBL/GenBank/DDBJ databases">
        <authorList>
            <person name="Ray J."/>
            <person name="Price M."/>
            <person name="Deutschbauer A."/>
        </authorList>
    </citation>
    <scope>NUCLEOTIDE SEQUENCE [LARGE SCALE GENOMIC DNA]</scope>
    <source>
        <strain evidence="8">DSM 19842</strain>
    </source>
</reference>
<dbReference type="Proteomes" id="UP000266292">
    <property type="component" value="Chromosome"/>
</dbReference>
<dbReference type="Pfam" id="PF00877">
    <property type="entry name" value="NLPC_P60"/>
    <property type="match status" value="1"/>
</dbReference>
<dbReference type="SUPFAM" id="SSF54001">
    <property type="entry name" value="Cysteine proteinases"/>
    <property type="match status" value="1"/>
</dbReference>
<evidence type="ECO:0000256" key="2">
    <source>
        <dbReference type="ARBA" id="ARBA00022670"/>
    </source>
</evidence>
<evidence type="ECO:0000256" key="3">
    <source>
        <dbReference type="ARBA" id="ARBA00022801"/>
    </source>
</evidence>
<dbReference type="PANTHER" id="PTHR47053:SF1">
    <property type="entry name" value="MUREIN DD-ENDOPEPTIDASE MEPH-RELATED"/>
    <property type="match status" value="1"/>
</dbReference>
<dbReference type="AlphaFoldDB" id="A0A1X9YY93"/>
<keyword evidence="8" id="KW-1185">Reference proteome</keyword>
<feature type="compositionally biased region" description="Basic and acidic residues" evidence="5">
    <location>
        <begin position="36"/>
        <end position="52"/>
    </location>
</feature>
<dbReference type="OrthoDB" id="9807055at2"/>
<dbReference type="InterPro" id="IPR038765">
    <property type="entry name" value="Papain-like_cys_pep_sf"/>
</dbReference>
<dbReference type="GO" id="GO:0008234">
    <property type="term" value="F:cysteine-type peptidase activity"/>
    <property type="evidence" value="ECO:0007669"/>
    <property type="project" value="UniProtKB-KW"/>
</dbReference>
<accession>A0A1X9YY93</accession>
<dbReference type="RefSeq" id="WP_025607887.1">
    <property type="nucleotide sequence ID" value="NZ_CP021235.1"/>
</dbReference>